<evidence type="ECO:0000256" key="10">
    <source>
        <dbReference type="ARBA" id="ARBA00022692"/>
    </source>
</evidence>
<dbReference type="Proteomes" id="UP000248311">
    <property type="component" value="Unassembled WGS sequence"/>
</dbReference>
<feature type="transmembrane region" description="Helical" evidence="16">
    <location>
        <begin position="31"/>
        <end position="52"/>
    </location>
</feature>
<evidence type="ECO:0000256" key="11">
    <source>
        <dbReference type="ARBA" id="ARBA00022723"/>
    </source>
</evidence>
<keyword evidence="9" id="KW-0349">Heme</keyword>
<comment type="caution">
    <text evidence="17">The sequence shown here is derived from an EMBL/GenBank/DDBJ whole genome shotgun (WGS) entry which is preliminary data.</text>
</comment>
<dbReference type="GO" id="GO:0020037">
    <property type="term" value="F:heme binding"/>
    <property type="evidence" value="ECO:0007669"/>
    <property type="project" value="InterPro"/>
</dbReference>
<protein>
    <recommendedName>
        <fullName evidence="6">Succinate dehydrogenase hydrophobic membrane anchor subunit</fullName>
    </recommendedName>
</protein>
<sequence length="137" mass="14686">MHFITDRKRATGLGASGSGTTRHWRLTVTSVALVALVVFFVFSFGFALGMPYEEAAAFYGRPFPAIVALLTFVVGMYHFRLGSQVMIEDYAGGATRHWLVIGAICLAYLLLAIGAFSVIALAVRPLIVPAAPLVLPA</sequence>
<feature type="transmembrane region" description="Helical" evidence="16">
    <location>
        <begin position="98"/>
        <end position="123"/>
    </location>
</feature>
<dbReference type="Pfam" id="PF01127">
    <property type="entry name" value="Sdh_cyt"/>
    <property type="match status" value="1"/>
</dbReference>
<dbReference type="Gene3D" id="1.20.1300.10">
    <property type="entry name" value="Fumarate reductase/succinate dehydrogenase, transmembrane subunit"/>
    <property type="match status" value="1"/>
</dbReference>
<evidence type="ECO:0000256" key="7">
    <source>
        <dbReference type="ARBA" id="ARBA00022448"/>
    </source>
</evidence>
<dbReference type="RefSeq" id="WP_110813815.1">
    <property type="nucleotide sequence ID" value="NZ_QJTE01000002.1"/>
</dbReference>
<dbReference type="SUPFAM" id="SSF81343">
    <property type="entry name" value="Fumarate reductase respiratory complex transmembrane subunits"/>
    <property type="match status" value="1"/>
</dbReference>
<dbReference type="GO" id="GO:0006099">
    <property type="term" value="P:tricarboxylic acid cycle"/>
    <property type="evidence" value="ECO:0007669"/>
    <property type="project" value="UniProtKB-UniPathway"/>
</dbReference>
<keyword evidence="13 16" id="KW-1133">Transmembrane helix</keyword>
<evidence type="ECO:0000256" key="2">
    <source>
        <dbReference type="ARBA" id="ARBA00004050"/>
    </source>
</evidence>
<dbReference type="GO" id="GO:0016020">
    <property type="term" value="C:membrane"/>
    <property type="evidence" value="ECO:0007669"/>
    <property type="project" value="UniProtKB-SubCell"/>
</dbReference>
<comment type="function">
    <text evidence="2">Membrane-anchoring subunit of succinate dehydrogenase (SDH).</text>
</comment>
<dbReference type="UniPathway" id="UPA00223"/>
<evidence type="ECO:0000313" key="17">
    <source>
        <dbReference type="EMBL" id="PYE84758.1"/>
    </source>
</evidence>
<keyword evidence="14" id="KW-0408">Iron</keyword>
<gene>
    <name evidence="17" type="ORF">DFP88_102561</name>
</gene>
<evidence type="ECO:0000256" key="4">
    <source>
        <dbReference type="ARBA" id="ARBA00005163"/>
    </source>
</evidence>
<dbReference type="NCBIfam" id="TIGR02968">
    <property type="entry name" value="succ_dehyd_anc"/>
    <property type="match status" value="1"/>
</dbReference>
<name>A0A318T8Q5_9RHOB</name>
<keyword evidence="7" id="KW-0813">Transport</keyword>
<dbReference type="AlphaFoldDB" id="A0A318T8Q5"/>
<keyword evidence="8" id="KW-0816">Tricarboxylic acid cycle</keyword>
<proteinExistence type="predicted"/>
<evidence type="ECO:0000256" key="8">
    <source>
        <dbReference type="ARBA" id="ARBA00022532"/>
    </source>
</evidence>
<evidence type="ECO:0000256" key="12">
    <source>
        <dbReference type="ARBA" id="ARBA00022982"/>
    </source>
</evidence>
<comment type="subcellular location">
    <subcellularLocation>
        <location evidence="3">Membrane</location>
        <topology evidence="3">Multi-pass membrane protein</topology>
    </subcellularLocation>
</comment>
<evidence type="ECO:0000256" key="13">
    <source>
        <dbReference type="ARBA" id="ARBA00022989"/>
    </source>
</evidence>
<organism evidence="17 18">
    <name type="scientific">Pseudoroseicyclus aestuarii</name>
    <dbReference type="NCBI Taxonomy" id="1795041"/>
    <lineage>
        <taxon>Bacteria</taxon>
        <taxon>Pseudomonadati</taxon>
        <taxon>Pseudomonadota</taxon>
        <taxon>Alphaproteobacteria</taxon>
        <taxon>Rhodobacterales</taxon>
        <taxon>Paracoccaceae</taxon>
        <taxon>Pseudoroseicyclus</taxon>
    </lineage>
</organism>
<evidence type="ECO:0000256" key="9">
    <source>
        <dbReference type="ARBA" id="ARBA00022617"/>
    </source>
</evidence>
<dbReference type="InterPro" id="IPR014312">
    <property type="entry name" value="Succ_DH_anchor"/>
</dbReference>
<keyword evidence="10 16" id="KW-0812">Transmembrane</keyword>
<evidence type="ECO:0000256" key="16">
    <source>
        <dbReference type="SAM" id="Phobius"/>
    </source>
</evidence>
<dbReference type="OrthoDB" id="9809280at2"/>
<reference evidence="17 18" key="1">
    <citation type="submission" date="2018-06" db="EMBL/GenBank/DDBJ databases">
        <title>Genomic Encyclopedia of Type Strains, Phase III (KMG-III): the genomes of soil and plant-associated and newly described type strains.</title>
        <authorList>
            <person name="Whitman W."/>
        </authorList>
    </citation>
    <scope>NUCLEOTIDE SEQUENCE [LARGE SCALE GENOMIC DNA]</scope>
    <source>
        <strain evidence="17 18">CECT 9025</strain>
    </source>
</reference>
<accession>A0A318T8Q5</accession>
<comment type="cofactor">
    <cofactor evidence="1">
        <name>heme</name>
        <dbReference type="ChEBI" id="CHEBI:30413"/>
    </cofactor>
</comment>
<keyword evidence="15 16" id="KW-0472">Membrane</keyword>
<evidence type="ECO:0000256" key="6">
    <source>
        <dbReference type="ARBA" id="ARBA00019425"/>
    </source>
</evidence>
<comment type="pathway">
    <text evidence="4">Carbohydrate metabolism; tricarboxylic acid cycle.</text>
</comment>
<comment type="subunit">
    <text evidence="5">Part of an enzyme complex containing four subunits: a flavoprotein, an iron-sulfur protein, plus two membrane-anchoring proteins, SdhC and SdhD.</text>
</comment>
<keyword evidence="11" id="KW-0479">Metal-binding</keyword>
<evidence type="ECO:0000313" key="18">
    <source>
        <dbReference type="Proteomes" id="UP000248311"/>
    </source>
</evidence>
<evidence type="ECO:0000256" key="3">
    <source>
        <dbReference type="ARBA" id="ARBA00004141"/>
    </source>
</evidence>
<dbReference type="InterPro" id="IPR000701">
    <property type="entry name" value="SuccDH_FuR_B_TM-su"/>
</dbReference>
<feature type="transmembrane region" description="Helical" evidence="16">
    <location>
        <begin position="58"/>
        <end position="77"/>
    </location>
</feature>
<dbReference type="EMBL" id="QJTE01000002">
    <property type="protein sequence ID" value="PYE84758.1"/>
    <property type="molecule type" value="Genomic_DNA"/>
</dbReference>
<evidence type="ECO:0000256" key="14">
    <source>
        <dbReference type="ARBA" id="ARBA00023004"/>
    </source>
</evidence>
<evidence type="ECO:0000256" key="5">
    <source>
        <dbReference type="ARBA" id="ARBA00011558"/>
    </source>
</evidence>
<evidence type="ECO:0000256" key="1">
    <source>
        <dbReference type="ARBA" id="ARBA00001971"/>
    </source>
</evidence>
<evidence type="ECO:0000256" key="15">
    <source>
        <dbReference type="ARBA" id="ARBA00023136"/>
    </source>
</evidence>
<dbReference type="GO" id="GO:0046872">
    <property type="term" value="F:metal ion binding"/>
    <property type="evidence" value="ECO:0007669"/>
    <property type="project" value="UniProtKB-KW"/>
</dbReference>
<dbReference type="InterPro" id="IPR034804">
    <property type="entry name" value="SQR/QFR_C/D"/>
</dbReference>
<keyword evidence="12" id="KW-0249">Electron transport</keyword>
<keyword evidence="18" id="KW-1185">Reference proteome</keyword>